<dbReference type="PATRIC" id="fig|66969.6.peg.2068"/>
<keyword evidence="2" id="KW-1185">Reference proteome</keyword>
<dbReference type="STRING" id="66969.Lwal_1903"/>
<accession>A0A0W1AB17</accession>
<protein>
    <submittedName>
        <fullName evidence="1">Uncharacterized protein</fullName>
    </submittedName>
</protein>
<sequence length="500" mass="57235">MPNPIYEVLQSMLLDDRLLYDEEYASEKLPCGLTNLQFAAVLLLTEYELPSRFKQKLQIDPAFMEKRRSKIVSRFIQDASGNLELNELVSNLAQSLFIGAELDLTKELMLNKKDFAHKELAECLRQQLIQLKKYTYHSRHHQEWEGIHDKIRASKQSPGTLRLSLSDYSHVSDAAKANDYLGNIDDMIDAALRHSTTINYSPAEQFVLSTYRYAYSLSSYQFRLEEDCRREMAKKNEPLLYVAIKTFPRNPMGNQEPLLNTMFGNTIKQIAGGMHASVLTNFGSKELREVHILMSGPFNDSVNVDSILRNDVFEVDLMAMITDSMKELLSEKYGSQWQSFVQTKFREVQQNVYADALVQYAHIRAIQPKSYQQLKSGIVGHLFGRNTFFASTTRRNEELRAQKLYNADNPGQQTEMLCSEFVCLTLNTVFNQLNHFFQNELNTDQVVVRSFLPETEITDYVTPARLIELITQSGCARKVSLSEVVDAHIKLDGDSNNAPV</sequence>
<organism evidence="1 2">
    <name type="scientific">Legionella waltersii</name>
    <dbReference type="NCBI Taxonomy" id="66969"/>
    <lineage>
        <taxon>Bacteria</taxon>
        <taxon>Pseudomonadati</taxon>
        <taxon>Pseudomonadota</taxon>
        <taxon>Gammaproteobacteria</taxon>
        <taxon>Legionellales</taxon>
        <taxon>Legionellaceae</taxon>
        <taxon>Legionella</taxon>
    </lineage>
</organism>
<name>A0A0W1AB17_9GAMM</name>
<proteinExistence type="predicted"/>
<dbReference type="Proteomes" id="UP000054729">
    <property type="component" value="Unassembled WGS sequence"/>
</dbReference>
<gene>
    <name evidence="1" type="ORF">Lwal_1903</name>
</gene>
<comment type="caution">
    <text evidence="1">The sequence shown here is derived from an EMBL/GenBank/DDBJ whole genome shotgun (WGS) entry which is preliminary data.</text>
</comment>
<evidence type="ECO:0000313" key="2">
    <source>
        <dbReference type="Proteomes" id="UP000054729"/>
    </source>
</evidence>
<dbReference type="RefSeq" id="WP_058480552.1">
    <property type="nucleotide sequence ID" value="NZ_CAAAIQ010000004.1"/>
</dbReference>
<reference evidence="1 2" key="1">
    <citation type="submission" date="2015-11" db="EMBL/GenBank/DDBJ databases">
        <title>Genomic analysis of 38 Legionella species identifies large and diverse effector repertoires.</title>
        <authorList>
            <person name="Burstein D."/>
            <person name="Amaro F."/>
            <person name="Zusman T."/>
            <person name="Lifshitz Z."/>
            <person name="Cohen O."/>
            <person name="Gilbert J.A."/>
            <person name="Pupko T."/>
            <person name="Shuman H.A."/>
            <person name="Segal G."/>
        </authorList>
    </citation>
    <scope>NUCLEOTIDE SEQUENCE [LARGE SCALE GENOMIC DNA]</scope>
    <source>
        <strain evidence="1 2">ATCC 51914</strain>
    </source>
</reference>
<dbReference type="AlphaFoldDB" id="A0A0W1AB17"/>
<dbReference type="EMBL" id="LNZB01000041">
    <property type="protein sequence ID" value="KTD78468.1"/>
    <property type="molecule type" value="Genomic_DNA"/>
</dbReference>
<evidence type="ECO:0000313" key="1">
    <source>
        <dbReference type="EMBL" id="KTD78468.1"/>
    </source>
</evidence>
<dbReference type="OrthoDB" id="5647343at2"/>